<dbReference type="GO" id="GO:0004519">
    <property type="term" value="F:endonuclease activity"/>
    <property type="evidence" value="ECO:0007669"/>
    <property type="project" value="UniProtKB-KW"/>
</dbReference>
<organism evidence="1 2">
    <name type="scientific">Dorea longicatena</name>
    <dbReference type="NCBI Taxonomy" id="88431"/>
    <lineage>
        <taxon>Bacteria</taxon>
        <taxon>Bacillati</taxon>
        <taxon>Bacillota</taxon>
        <taxon>Clostridia</taxon>
        <taxon>Lachnospirales</taxon>
        <taxon>Lachnospiraceae</taxon>
        <taxon>Dorea</taxon>
    </lineage>
</organism>
<keyword evidence="1" id="KW-0255">Endonuclease</keyword>
<reference evidence="1 2" key="1">
    <citation type="journal article" date="2019" name="Nat. Med.">
        <title>A library of human gut bacterial isolates paired with longitudinal multiomics data enables mechanistic microbiome research.</title>
        <authorList>
            <person name="Poyet M."/>
            <person name="Groussin M."/>
            <person name="Gibbons S.M."/>
            <person name="Avila-Pacheco J."/>
            <person name="Jiang X."/>
            <person name="Kearney S.M."/>
            <person name="Perrotta A.R."/>
            <person name="Berdy B."/>
            <person name="Zhao S."/>
            <person name="Lieberman T.D."/>
            <person name="Swanson P.K."/>
            <person name="Smith M."/>
            <person name="Roesemann S."/>
            <person name="Alexander J.E."/>
            <person name="Rich S.A."/>
            <person name="Livny J."/>
            <person name="Vlamakis H."/>
            <person name="Clish C."/>
            <person name="Bullock K."/>
            <person name="Deik A."/>
            <person name="Scott J."/>
            <person name="Pierce K.A."/>
            <person name="Xavier R.J."/>
            <person name="Alm E.J."/>
        </authorList>
    </citation>
    <scope>NUCLEOTIDE SEQUENCE [LARGE SCALE GENOMIC DNA]</scope>
    <source>
        <strain evidence="1 2">BIOML-A7</strain>
    </source>
</reference>
<evidence type="ECO:0000313" key="2">
    <source>
        <dbReference type="Proteomes" id="UP000446719"/>
    </source>
</evidence>
<dbReference type="RefSeq" id="WP_161159850.1">
    <property type="nucleotide sequence ID" value="NZ_WWSB01000026.1"/>
</dbReference>
<dbReference type="Proteomes" id="UP000446719">
    <property type="component" value="Unassembled WGS sequence"/>
</dbReference>
<protein>
    <submittedName>
        <fullName evidence="1">LlaJI family restriction endonuclease</fullName>
    </submittedName>
</protein>
<keyword evidence="1" id="KW-0378">Hydrolase</keyword>
<gene>
    <name evidence="1" type="ORF">GT565_14015</name>
</gene>
<accession>A0A845KQP5</accession>
<dbReference type="InterPro" id="IPR018579">
    <property type="entry name" value="Restrct_endonuc_II_LlaJI"/>
</dbReference>
<proteinExistence type="predicted"/>
<name>A0A845KQP5_9FIRM</name>
<keyword evidence="1" id="KW-0540">Nuclease</keyword>
<sequence length="465" mass="53464">MDLDTALHTALVDDDIKKHCHVNSNEDGDRFVGIKADSDNAMVYFPIGYQLPETDNEIRTDIKHLIQVLSEFTTSEDRLLAINKFAAPQSVDFPINAYKSVIEYYFSIGGKYYVEVDPTFKTSATGKQDWPRTVRNQVPLVQQKGGVSSFIYTEFTVRATTPNDSKQITQINRFCVYEAFKKLGWLYVPYMPEQPGPHPDVKTSIAILTSKLGATNDDKKRNLFQAMKDMLEYMDEKTSDRQFYFGTDDFDHVWEKLIDHAFGEKDKDKYFPRSRWLLSHGKYKEKRPLMPDTIMIYNGKYYILDAKCYKYGWTGIPEHLPNGSSINKQITYGEYLEKYKGIDTNSLFNAFIMPYNMEQNYFELTSVVGNIGEAVGDWRHNKKFYERIQGIVMDTRYLMYHYTGNPMKEKVALADCIEAVLGKGEVPPVGGAPKHTPVSYMDMSPKQSVSMVAESLNYNIGQEKK</sequence>
<dbReference type="Pfam" id="PF09563">
    <property type="entry name" value="RE_LlaJI"/>
    <property type="match status" value="1"/>
</dbReference>
<comment type="caution">
    <text evidence="1">The sequence shown here is derived from an EMBL/GenBank/DDBJ whole genome shotgun (WGS) entry which is preliminary data.</text>
</comment>
<dbReference type="AlphaFoldDB" id="A0A845KQP5"/>
<evidence type="ECO:0000313" key="1">
    <source>
        <dbReference type="EMBL" id="MZK19177.1"/>
    </source>
</evidence>
<dbReference type="EMBL" id="WWSB01000026">
    <property type="protein sequence ID" value="MZK19177.1"/>
    <property type="molecule type" value="Genomic_DNA"/>
</dbReference>